<keyword evidence="1 7" id="KW-0963">Cytoplasm</keyword>
<dbReference type="HAMAP" id="MF_00661">
    <property type="entry name" value="DEAD_helicase_RhlB"/>
    <property type="match status" value="1"/>
</dbReference>
<dbReference type="SUPFAM" id="SSF52540">
    <property type="entry name" value="P-loop containing nucleoside triphosphate hydrolases"/>
    <property type="match status" value="1"/>
</dbReference>
<dbReference type="PANTHER" id="PTHR47959:SF10">
    <property type="entry name" value="ATP-DEPENDENT RNA HELICASE RHLB"/>
    <property type="match status" value="1"/>
</dbReference>
<dbReference type="EMBL" id="BSOB01000025">
    <property type="protein sequence ID" value="GLQ93993.1"/>
    <property type="molecule type" value="Genomic_DNA"/>
</dbReference>
<evidence type="ECO:0000256" key="6">
    <source>
        <dbReference type="ARBA" id="ARBA00022884"/>
    </source>
</evidence>
<dbReference type="PROSITE" id="PS51195">
    <property type="entry name" value="Q_MOTIF"/>
    <property type="match status" value="1"/>
</dbReference>
<feature type="region of interest" description="Disordered" evidence="9">
    <location>
        <begin position="412"/>
        <end position="541"/>
    </location>
</feature>
<keyword evidence="6 7" id="KW-0694">RNA-binding</keyword>
<dbReference type="EC" id="3.6.4.13" evidence="7"/>
<dbReference type="SMART" id="SM00490">
    <property type="entry name" value="HELICc"/>
    <property type="match status" value="1"/>
</dbReference>
<evidence type="ECO:0000256" key="3">
    <source>
        <dbReference type="ARBA" id="ARBA00022801"/>
    </source>
</evidence>
<evidence type="ECO:0000256" key="5">
    <source>
        <dbReference type="ARBA" id="ARBA00022840"/>
    </source>
</evidence>
<feature type="domain" description="Helicase ATP-binding" evidence="10">
    <location>
        <begin position="40"/>
        <end position="219"/>
    </location>
</feature>
<sequence length="555" mass="61484">MSQTVLTETFFTQFDLHPLLQQGLDEAGFARCTPIQALTLPMALIGRDVAGQAQTGTGKTCAFLVAMMNRLLTRPAVAERKDADPRALVIAPTRELAIQIEKDAKNIGRYTGLRTALIYGGVDYDKQRQQLKDGCDIIIATPGRLLDYYKQNVFGFNGVEVMVIDEADRMFDLGFIKDVRFIFRRLPAREQRQVLLFSATLSHRVLELAYEHMHNAEKLTVETDNVTADRVRQVVYFPAKEEKMPLLLNLLERTKAERSIIFVNTKAAAERITERVKRQGYRVGALSGDVPQLKRQKLLQRFQDAQLDVLVCTDVAARGLHIPAVSHVFNYDLPQDAEDYVHRIGRTARLGAEGDAISFACDLYAMSLPDIETYIGQKIPVANLDQELLVMPQPKQIDAQYAAEVAADSAEFGDKVTPRGDAKPTGSRERRGGRGGERSGSSEQRQRRDDRPRKPREDRHAAASEEKAAIPAQAPAAASAEEGASGEGKRRRRRGGRGRRRSGTAPAAEVAVNQAAAPSANRPSRQVVAQSPSGEQAAPQKLGFFRRLARLFTGR</sequence>
<comment type="function">
    <text evidence="7">DEAD-box RNA helicase involved in RNA degradation. Has RNA-dependent ATPase activity and unwinds double-stranded RNA.</text>
</comment>
<dbReference type="Pfam" id="PF00271">
    <property type="entry name" value="Helicase_C"/>
    <property type="match status" value="1"/>
</dbReference>
<keyword evidence="3 7" id="KW-0378">Hydrolase</keyword>
<name>A0ABQ5XQY0_9GAMM</name>
<evidence type="ECO:0000259" key="12">
    <source>
        <dbReference type="PROSITE" id="PS51195"/>
    </source>
</evidence>
<feature type="compositionally biased region" description="Basic and acidic residues" evidence="9">
    <location>
        <begin position="444"/>
        <end position="468"/>
    </location>
</feature>
<dbReference type="InterPro" id="IPR000629">
    <property type="entry name" value="RNA-helicase_DEAD-box_CS"/>
</dbReference>
<keyword evidence="2 7" id="KW-0547">Nucleotide-binding</keyword>
<keyword evidence="4 7" id="KW-0347">Helicase</keyword>
<comment type="caution">
    <text evidence="13">The sequence shown here is derived from an EMBL/GenBank/DDBJ whole genome shotgun (WGS) entry which is preliminary data.</text>
</comment>
<evidence type="ECO:0000256" key="2">
    <source>
        <dbReference type="ARBA" id="ARBA00022741"/>
    </source>
</evidence>
<comment type="catalytic activity">
    <reaction evidence="7">
        <text>ATP + H2O = ADP + phosphate + H(+)</text>
        <dbReference type="Rhea" id="RHEA:13065"/>
        <dbReference type="ChEBI" id="CHEBI:15377"/>
        <dbReference type="ChEBI" id="CHEBI:15378"/>
        <dbReference type="ChEBI" id="CHEBI:30616"/>
        <dbReference type="ChEBI" id="CHEBI:43474"/>
        <dbReference type="ChEBI" id="CHEBI:456216"/>
        <dbReference type="EC" id="3.6.4.13"/>
    </reaction>
</comment>
<evidence type="ECO:0000313" key="14">
    <source>
        <dbReference type="Proteomes" id="UP001156670"/>
    </source>
</evidence>
<comment type="subcellular location">
    <subcellularLocation>
        <location evidence="7">Cytoplasm</location>
    </subcellularLocation>
</comment>
<dbReference type="SMART" id="SM00487">
    <property type="entry name" value="DEXDc"/>
    <property type="match status" value="1"/>
</dbReference>
<dbReference type="PROSITE" id="PS51194">
    <property type="entry name" value="HELICASE_CTER"/>
    <property type="match status" value="1"/>
</dbReference>
<dbReference type="InterPro" id="IPR023554">
    <property type="entry name" value="RNA_helicase_ATP-dep_RhlB"/>
</dbReference>
<keyword evidence="14" id="KW-1185">Reference proteome</keyword>
<dbReference type="InterPro" id="IPR014001">
    <property type="entry name" value="Helicase_ATP-bd"/>
</dbReference>
<feature type="domain" description="Helicase C-terminal" evidence="11">
    <location>
        <begin position="246"/>
        <end position="390"/>
    </location>
</feature>
<comment type="subunit">
    <text evidence="7">Component of the RNA degradosome, which is a multiprotein complex involved in RNA processing and mRNA degradation.</text>
</comment>
<dbReference type="Proteomes" id="UP001156670">
    <property type="component" value="Unassembled WGS sequence"/>
</dbReference>
<dbReference type="InterPro" id="IPR044742">
    <property type="entry name" value="DEAD/DEAH_RhlB"/>
</dbReference>
<protein>
    <recommendedName>
        <fullName evidence="7">ATP-dependent RNA helicase RhlB</fullName>
        <ecNumber evidence="7">3.6.4.13</ecNumber>
    </recommendedName>
</protein>
<dbReference type="RefSeq" id="WP_284321686.1">
    <property type="nucleotide sequence ID" value="NZ_BSOB01000025.1"/>
</dbReference>
<keyword evidence="5 7" id="KW-0067">ATP-binding</keyword>
<dbReference type="Gene3D" id="3.40.50.300">
    <property type="entry name" value="P-loop containing nucleotide triphosphate hydrolases"/>
    <property type="match status" value="2"/>
</dbReference>
<evidence type="ECO:0000256" key="9">
    <source>
        <dbReference type="SAM" id="MobiDB-lite"/>
    </source>
</evidence>
<dbReference type="InterPro" id="IPR001650">
    <property type="entry name" value="Helicase_C-like"/>
</dbReference>
<feature type="compositionally biased region" description="Low complexity" evidence="9">
    <location>
        <begin position="503"/>
        <end position="521"/>
    </location>
</feature>
<proteinExistence type="inferred from homology"/>
<comment type="similarity">
    <text evidence="7">Belongs to the DEAD box helicase family. RhlB subfamily.</text>
</comment>
<feature type="domain" description="DEAD-box RNA helicase Q" evidence="12">
    <location>
        <begin position="9"/>
        <end position="37"/>
    </location>
</feature>
<feature type="short sequence motif" description="Q motif" evidence="8">
    <location>
        <begin position="9"/>
        <end position="37"/>
    </location>
</feature>
<evidence type="ECO:0000256" key="7">
    <source>
        <dbReference type="HAMAP-Rule" id="MF_00661"/>
    </source>
</evidence>
<feature type="compositionally biased region" description="Basic residues" evidence="9">
    <location>
        <begin position="489"/>
        <end position="502"/>
    </location>
</feature>
<organism evidence="13 14">
    <name type="scientific">Dyella acidisoli</name>
    <dbReference type="NCBI Taxonomy" id="1867834"/>
    <lineage>
        <taxon>Bacteria</taxon>
        <taxon>Pseudomonadati</taxon>
        <taxon>Pseudomonadota</taxon>
        <taxon>Gammaproteobacteria</taxon>
        <taxon>Lysobacterales</taxon>
        <taxon>Rhodanobacteraceae</taxon>
        <taxon>Dyella</taxon>
    </lineage>
</organism>
<accession>A0ABQ5XQY0</accession>
<feature type="compositionally biased region" description="Polar residues" evidence="9">
    <location>
        <begin position="522"/>
        <end position="534"/>
    </location>
</feature>
<feature type="compositionally biased region" description="Low complexity" evidence="9">
    <location>
        <begin position="469"/>
        <end position="483"/>
    </location>
</feature>
<evidence type="ECO:0000259" key="11">
    <source>
        <dbReference type="PROSITE" id="PS51194"/>
    </source>
</evidence>
<reference evidence="14" key="1">
    <citation type="journal article" date="2019" name="Int. J. Syst. Evol. Microbiol.">
        <title>The Global Catalogue of Microorganisms (GCM) 10K type strain sequencing project: providing services to taxonomists for standard genome sequencing and annotation.</title>
        <authorList>
            <consortium name="The Broad Institute Genomics Platform"/>
            <consortium name="The Broad Institute Genome Sequencing Center for Infectious Disease"/>
            <person name="Wu L."/>
            <person name="Ma J."/>
        </authorList>
    </citation>
    <scope>NUCLEOTIDE SEQUENCE [LARGE SCALE GENOMIC DNA]</scope>
    <source>
        <strain evidence="14">NBRC 111980</strain>
    </source>
</reference>
<dbReference type="InterPro" id="IPR011545">
    <property type="entry name" value="DEAD/DEAH_box_helicase_dom"/>
</dbReference>
<dbReference type="PROSITE" id="PS00039">
    <property type="entry name" value="DEAD_ATP_HELICASE"/>
    <property type="match status" value="1"/>
</dbReference>
<dbReference type="InterPro" id="IPR050079">
    <property type="entry name" value="DEAD_box_RNA_helicase"/>
</dbReference>
<dbReference type="Pfam" id="PF00270">
    <property type="entry name" value="DEAD"/>
    <property type="match status" value="1"/>
</dbReference>
<gene>
    <name evidence="7" type="primary">rhlB</name>
    <name evidence="13" type="ORF">GCM10007901_29440</name>
</gene>
<dbReference type="InterPro" id="IPR027417">
    <property type="entry name" value="P-loop_NTPase"/>
</dbReference>
<dbReference type="PANTHER" id="PTHR47959">
    <property type="entry name" value="ATP-DEPENDENT RNA HELICASE RHLE-RELATED"/>
    <property type="match status" value="1"/>
</dbReference>
<dbReference type="InterPro" id="IPR014014">
    <property type="entry name" value="RNA_helicase_DEAD_Q_motif"/>
</dbReference>
<evidence type="ECO:0000313" key="13">
    <source>
        <dbReference type="EMBL" id="GLQ93993.1"/>
    </source>
</evidence>
<dbReference type="CDD" id="cd00268">
    <property type="entry name" value="DEADc"/>
    <property type="match status" value="1"/>
</dbReference>
<evidence type="ECO:0000256" key="4">
    <source>
        <dbReference type="ARBA" id="ARBA00022806"/>
    </source>
</evidence>
<dbReference type="CDD" id="cd18787">
    <property type="entry name" value="SF2_C_DEAD"/>
    <property type="match status" value="1"/>
</dbReference>
<evidence type="ECO:0000259" key="10">
    <source>
        <dbReference type="PROSITE" id="PS51192"/>
    </source>
</evidence>
<evidence type="ECO:0000256" key="8">
    <source>
        <dbReference type="PROSITE-ProRule" id="PRU00552"/>
    </source>
</evidence>
<evidence type="ECO:0000256" key="1">
    <source>
        <dbReference type="ARBA" id="ARBA00022490"/>
    </source>
</evidence>
<dbReference type="PROSITE" id="PS51192">
    <property type="entry name" value="HELICASE_ATP_BIND_1"/>
    <property type="match status" value="1"/>
</dbReference>
<feature type="compositionally biased region" description="Basic and acidic residues" evidence="9">
    <location>
        <begin position="412"/>
        <end position="437"/>
    </location>
</feature>